<keyword evidence="3" id="KW-1185">Reference proteome</keyword>
<dbReference type="KEGG" id="uli:ETAA1_45140"/>
<feature type="chain" id="PRO_5021838136" evidence="1">
    <location>
        <begin position="21"/>
        <end position="143"/>
    </location>
</feature>
<dbReference type="Proteomes" id="UP000319576">
    <property type="component" value="Chromosome"/>
</dbReference>
<accession>A0A517XYF1</accession>
<proteinExistence type="predicted"/>
<gene>
    <name evidence="2" type="ORF">ETAA1_45140</name>
</gene>
<evidence type="ECO:0000313" key="3">
    <source>
        <dbReference type="Proteomes" id="UP000319576"/>
    </source>
</evidence>
<reference evidence="2 3" key="1">
    <citation type="submission" date="2019-02" db="EMBL/GenBank/DDBJ databases">
        <title>Deep-cultivation of Planctomycetes and their phenomic and genomic characterization uncovers novel biology.</title>
        <authorList>
            <person name="Wiegand S."/>
            <person name="Jogler M."/>
            <person name="Boedeker C."/>
            <person name="Pinto D."/>
            <person name="Vollmers J."/>
            <person name="Rivas-Marin E."/>
            <person name="Kohn T."/>
            <person name="Peeters S.H."/>
            <person name="Heuer A."/>
            <person name="Rast P."/>
            <person name="Oberbeckmann S."/>
            <person name="Bunk B."/>
            <person name="Jeske O."/>
            <person name="Meyerdierks A."/>
            <person name="Storesund J.E."/>
            <person name="Kallscheuer N."/>
            <person name="Luecker S."/>
            <person name="Lage O.M."/>
            <person name="Pohl T."/>
            <person name="Merkel B.J."/>
            <person name="Hornburger P."/>
            <person name="Mueller R.-W."/>
            <person name="Bruemmer F."/>
            <person name="Labrenz M."/>
            <person name="Spormann A.M."/>
            <person name="Op den Camp H."/>
            <person name="Overmann J."/>
            <person name="Amann R."/>
            <person name="Jetten M.S.M."/>
            <person name="Mascher T."/>
            <person name="Medema M.H."/>
            <person name="Devos D.P."/>
            <person name="Kaster A.-K."/>
            <person name="Ovreas L."/>
            <person name="Rohde M."/>
            <person name="Galperin M.Y."/>
            <person name="Jogler C."/>
        </authorList>
    </citation>
    <scope>NUCLEOTIDE SEQUENCE [LARGE SCALE GENOMIC DNA]</scope>
    <source>
        <strain evidence="2 3">ETA_A1</strain>
    </source>
</reference>
<dbReference type="RefSeq" id="WP_145242343.1">
    <property type="nucleotide sequence ID" value="NZ_CP036273.1"/>
</dbReference>
<dbReference type="OrthoDB" id="291427at2"/>
<name>A0A517XYF1_9BACT</name>
<organism evidence="2 3">
    <name type="scientific">Urbifossiella limnaea</name>
    <dbReference type="NCBI Taxonomy" id="2528023"/>
    <lineage>
        <taxon>Bacteria</taxon>
        <taxon>Pseudomonadati</taxon>
        <taxon>Planctomycetota</taxon>
        <taxon>Planctomycetia</taxon>
        <taxon>Gemmatales</taxon>
        <taxon>Gemmataceae</taxon>
        <taxon>Urbifossiella</taxon>
    </lineage>
</organism>
<feature type="signal peptide" evidence="1">
    <location>
        <begin position="1"/>
        <end position="20"/>
    </location>
</feature>
<protein>
    <submittedName>
        <fullName evidence="2">Uncharacterized protein</fullName>
    </submittedName>
</protein>
<keyword evidence="1" id="KW-0732">Signal</keyword>
<dbReference type="EMBL" id="CP036273">
    <property type="protein sequence ID" value="QDU22532.1"/>
    <property type="molecule type" value="Genomic_DNA"/>
</dbReference>
<evidence type="ECO:0000313" key="2">
    <source>
        <dbReference type="EMBL" id="QDU22532.1"/>
    </source>
</evidence>
<sequence precursor="true">MLRTLIVAALLAASVAPLGADDAPPVVVAAAAPDLSGDWSGYWESGKNGHRGPLRATFTRVGPNCYQVRFAGRFAKVIPFRYSTPLTVVGGGDGVALLSASKTLGPVLGTFSMSATATATTFDADFTARGDHGKFVLTRDCGR</sequence>
<evidence type="ECO:0000256" key="1">
    <source>
        <dbReference type="SAM" id="SignalP"/>
    </source>
</evidence>
<dbReference type="AlphaFoldDB" id="A0A517XYF1"/>